<dbReference type="Pfam" id="PF01027">
    <property type="entry name" value="Bax1-I"/>
    <property type="match status" value="1"/>
</dbReference>
<comment type="subcellular location">
    <subcellularLocation>
        <location evidence="1">Membrane</location>
        <topology evidence="1">Multi-pass membrane protein</topology>
    </subcellularLocation>
</comment>
<gene>
    <name evidence="6" type="primary">GHITM</name>
    <name evidence="6" type="ORF">AVEN_134420_1</name>
</gene>
<keyword evidence="2 5" id="KW-0812">Transmembrane</keyword>
<accession>A0A4Y2HVS7</accession>
<feature type="transmembrane region" description="Helical" evidence="5">
    <location>
        <begin position="242"/>
        <end position="261"/>
    </location>
</feature>
<evidence type="ECO:0000256" key="2">
    <source>
        <dbReference type="ARBA" id="ARBA00022692"/>
    </source>
</evidence>
<feature type="transmembrane region" description="Helical" evidence="5">
    <location>
        <begin position="186"/>
        <end position="206"/>
    </location>
</feature>
<sequence length="339" mass="35747">MAAALFVVRPSLHCFSKNASLKSAILSARSSMANQSKGMANDVRSAARRTRISARSPTLKERLMAPEQGTAFNLGKGLLIGASAFGIGSLCYYGLGLSSEPGAYEKSMVWPQYVKDRIRSTYAYFGGSIAITAASAYAVSQSPKLLNLMMRNSWLAIGATFAAMIGSGMVVRSIPYSEGFSGKHAAWMVHSGIMGAVVAPLCFLGGPLLLRAAWYTAGVVGGLSTVAACAPSEKFLYMGGPLACGLGVVFAASLGSMFLPATTALGAGLYSISMYGGLVLFGGFLLYDTQRIVNMAENYPVYAHRPYDPINASISIYLDTLNIFIRIAMLLAGGGGRRK</sequence>
<dbReference type="GO" id="GO:0005743">
    <property type="term" value="C:mitochondrial inner membrane"/>
    <property type="evidence" value="ECO:0007669"/>
    <property type="project" value="TreeGrafter"/>
</dbReference>
<dbReference type="AlphaFoldDB" id="A0A4Y2HVS7"/>
<evidence type="ECO:0000313" key="7">
    <source>
        <dbReference type="Proteomes" id="UP000499080"/>
    </source>
</evidence>
<organism evidence="6 7">
    <name type="scientific">Araneus ventricosus</name>
    <name type="common">Orbweaver spider</name>
    <name type="synonym">Epeira ventricosa</name>
    <dbReference type="NCBI Taxonomy" id="182803"/>
    <lineage>
        <taxon>Eukaryota</taxon>
        <taxon>Metazoa</taxon>
        <taxon>Ecdysozoa</taxon>
        <taxon>Arthropoda</taxon>
        <taxon>Chelicerata</taxon>
        <taxon>Arachnida</taxon>
        <taxon>Araneae</taxon>
        <taxon>Araneomorphae</taxon>
        <taxon>Entelegynae</taxon>
        <taxon>Araneoidea</taxon>
        <taxon>Araneidae</taxon>
        <taxon>Araneus</taxon>
    </lineage>
</organism>
<keyword evidence="7" id="KW-1185">Reference proteome</keyword>
<evidence type="ECO:0000256" key="5">
    <source>
        <dbReference type="RuleBase" id="RU004379"/>
    </source>
</evidence>
<protein>
    <submittedName>
        <fullName evidence="6">Growth hormone-inducible transmembrane protein</fullName>
    </submittedName>
</protein>
<reference evidence="6 7" key="1">
    <citation type="journal article" date="2019" name="Sci. Rep.">
        <title>Orb-weaving spider Araneus ventricosus genome elucidates the spidroin gene catalogue.</title>
        <authorList>
            <person name="Kono N."/>
            <person name="Nakamura H."/>
            <person name="Ohtoshi R."/>
            <person name="Moran D.A.P."/>
            <person name="Shinohara A."/>
            <person name="Yoshida Y."/>
            <person name="Fujiwara M."/>
            <person name="Mori M."/>
            <person name="Tomita M."/>
            <person name="Arakawa K."/>
        </authorList>
    </citation>
    <scope>NUCLEOTIDE SEQUENCE [LARGE SCALE GENOMIC DNA]</scope>
</reference>
<dbReference type="PANTHER" id="PTHR23291:SF112">
    <property type="entry name" value="GROWTH HORMONE-INDUCIBLE TRANSMEMBRANE PROTEIN"/>
    <property type="match status" value="1"/>
</dbReference>
<proteinExistence type="inferred from homology"/>
<dbReference type="InterPro" id="IPR006214">
    <property type="entry name" value="Bax_inhibitor_1-related"/>
</dbReference>
<name>A0A4Y2HVS7_ARAVE</name>
<evidence type="ECO:0000256" key="3">
    <source>
        <dbReference type="ARBA" id="ARBA00022989"/>
    </source>
</evidence>
<feature type="transmembrane region" description="Helical" evidence="5">
    <location>
        <begin position="267"/>
        <end position="287"/>
    </location>
</feature>
<dbReference type="PANTHER" id="PTHR23291">
    <property type="entry name" value="BAX INHIBITOR-RELATED"/>
    <property type="match status" value="1"/>
</dbReference>
<feature type="transmembrane region" description="Helical" evidence="5">
    <location>
        <begin position="122"/>
        <end position="140"/>
    </location>
</feature>
<keyword evidence="3 5" id="KW-1133">Transmembrane helix</keyword>
<dbReference type="OrthoDB" id="6285520at2759"/>
<comment type="similarity">
    <text evidence="5">Belongs to the BI1 family.</text>
</comment>
<dbReference type="EMBL" id="BGPR01002192">
    <property type="protein sequence ID" value="GBM69383.1"/>
    <property type="molecule type" value="Genomic_DNA"/>
</dbReference>
<evidence type="ECO:0000313" key="6">
    <source>
        <dbReference type="EMBL" id="GBM69383.1"/>
    </source>
</evidence>
<evidence type="ECO:0000256" key="1">
    <source>
        <dbReference type="ARBA" id="ARBA00004141"/>
    </source>
</evidence>
<evidence type="ECO:0000256" key="4">
    <source>
        <dbReference type="ARBA" id="ARBA00023136"/>
    </source>
</evidence>
<comment type="caution">
    <text evidence="6">The sequence shown here is derived from an EMBL/GenBank/DDBJ whole genome shotgun (WGS) entry which is preliminary data.</text>
</comment>
<keyword evidence="4 5" id="KW-0472">Membrane</keyword>
<feature type="transmembrane region" description="Helical" evidence="5">
    <location>
        <begin position="152"/>
        <end position="174"/>
    </location>
</feature>
<dbReference type="Proteomes" id="UP000499080">
    <property type="component" value="Unassembled WGS sequence"/>
</dbReference>
<dbReference type="InterPro" id="IPR035871">
    <property type="entry name" value="GHITM"/>
</dbReference>
<dbReference type="CDD" id="cd10431">
    <property type="entry name" value="GHITM"/>
    <property type="match status" value="1"/>
</dbReference>